<dbReference type="Pfam" id="PF13832">
    <property type="entry name" value="zf-HC5HC2H_2"/>
    <property type="match status" value="1"/>
</dbReference>
<evidence type="ECO:0000259" key="6">
    <source>
        <dbReference type="PROSITE" id="PS50016"/>
    </source>
</evidence>
<dbReference type="PANTHER" id="PTHR13793:SF107">
    <property type="entry name" value="BROMODOMAIN-CONTAINING PROTEIN HOMOLOG"/>
    <property type="match status" value="1"/>
</dbReference>
<feature type="compositionally biased region" description="Basic and acidic residues" evidence="5">
    <location>
        <begin position="1206"/>
        <end position="1230"/>
    </location>
</feature>
<reference evidence="8 9" key="1">
    <citation type="journal article" date="2007" name="Science">
        <title>The Chlamydomonas genome reveals the evolution of key animal and plant functions.</title>
        <authorList>
            <person name="Merchant S.S."/>
            <person name="Prochnik S.E."/>
            <person name="Vallon O."/>
            <person name="Harris E.H."/>
            <person name="Karpowicz S.J."/>
            <person name="Witman G.B."/>
            <person name="Terry A."/>
            <person name="Salamov A."/>
            <person name="Fritz-Laylin L.K."/>
            <person name="Marechal-Drouard L."/>
            <person name="Marshall W.F."/>
            <person name="Qu L.H."/>
            <person name="Nelson D.R."/>
            <person name="Sanderfoot A.A."/>
            <person name="Spalding M.H."/>
            <person name="Kapitonov V.V."/>
            <person name="Ren Q."/>
            <person name="Ferris P."/>
            <person name="Lindquist E."/>
            <person name="Shapiro H."/>
            <person name="Lucas S.M."/>
            <person name="Grimwood J."/>
            <person name="Schmutz J."/>
            <person name="Cardol P."/>
            <person name="Cerutti H."/>
            <person name="Chanfreau G."/>
            <person name="Chen C.L."/>
            <person name="Cognat V."/>
            <person name="Croft M.T."/>
            <person name="Dent R."/>
            <person name="Dutcher S."/>
            <person name="Fernandez E."/>
            <person name="Fukuzawa H."/>
            <person name="Gonzalez-Ballester D."/>
            <person name="Gonzalez-Halphen D."/>
            <person name="Hallmann A."/>
            <person name="Hanikenne M."/>
            <person name="Hippler M."/>
            <person name="Inwood W."/>
            <person name="Jabbari K."/>
            <person name="Kalanon M."/>
            <person name="Kuras R."/>
            <person name="Lefebvre P.A."/>
            <person name="Lemaire S.D."/>
            <person name="Lobanov A.V."/>
            <person name="Lohr M."/>
            <person name="Manuell A."/>
            <person name="Meier I."/>
            <person name="Mets L."/>
            <person name="Mittag M."/>
            <person name="Mittelmeier T."/>
            <person name="Moroney J.V."/>
            <person name="Moseley J."/>
            <person name="Napoli C."/>
            <person name="Nedelcu A.M."/>
            <person name="Niyogi K."/>
            <person name="Novoselov S.V."/>
            <person name="Paulsen I.T."/>
            <person name="Pazour G."/>
            <person name="Purton S."/>
            <person name="Ral J.P."/>
            <person name="Riano-Pachon D.M."/>
            <person name="Riekhof W."/>
            <person name="Rymarquis L."/>
            <person name="Schroda M."/>
            <person name="Stern D."/>
            <person name="Umen J."/>
            <person name="Willows R."/>
            <person name="Wilson N."/>
            <person name="Zimmer S.L."/>
            <person name="Allmer J."/>
            <person name="Balk J."/>
            <person name="Bisova K."/>
            <person name="Chen C.J."/>
            <person name="Elias M."/>
            <person name="Gendler K."/>
            <person name="Hauser C."/>
            <person name="Lamb M.R."/>
            <person name="Ledford H."/>
            <person name="Long J.C."/>
            <person name="Minagawa J."/>
            <person name="Page M.D."/>
            <person name="Pan J."/>
            <person name="Pootakham W."/>
            <person name="Roje S."/>
            <person name="Rose A."/>
            <person name="Stahlberg E."/>
            <person name="Terauchi A.M."/>
            <person name="Yang P."/>
            <person name="Ball S."/>
            <person name="Bowler C."/>
            <person name="Dieckmann C.L."/>
            <person name="Gladyshev V.N."/>
            <person name="Green P."/>
            <person name="Jorgensen R."/>
            <person name="Mayfield S."/>
            <person name="Mueller-Roeber B."/>
            <person name="Rajamani S."/>
            <person name="Sayre R.T."/>
            <person name="Brokstein P."/>
            <person name="Dubchak I."/>
            <person name="Goodstein D."/>
            <person name="Hornick L."/>
            <person name="Huang Y.W."/>
            <person name="Jhaveri J."/>
            <person name="Luo Y."/>
            <person name="Martinez D."/>
            <person name="Ngau W.C."/>
            <person name="Otillar B."/>
            <person name="Poliakov A."/>
            <person name="Porter A."/>
            <person name="Szajkowski L."/>
            <person name="Werner G."/>
            <person name="Zhou K."/>
            <person name="Grigoriev I.V."/>
            <person name="Rokhsar D.S."/>
            <person name="Grossman A.R."/>
        </authorList>
    </citation>
    <scope>NUCLEOTIDE SEQUENCE [LARGE SCALE GENOMIC DNA]</scope>
    <source>
        <strain evidence="9">CC-503</strain>
    </source>
</reference>
<dbReference type="InterPro" id="IPR019787">
    <property type="entry name" value="Znf_PHD-finger"/>
</dbReference>
<dbReference type="ExpressionAtlas" id="A0A2K3CS23">
    <property type="expression patterns" value="baseline and differential"/>
</dbReference>
<dbReference type="InterPro" id="IPR011011">
    <property type="entry name" value="Znf_FYVE_PHD"/>
</dbReference>
<name>A0A2K3CS23_CHLRE</name>
<dbReference type="GeneID" id="5729151"/>
<keyword evidence="1" id="KW-0479">Metal-binding</keyword>
<dbReference type="AlphaFoldDB" id="A0A2K3CS23"/>
<dbReference type="PANTHER" id="PTHR13793">
    <property type="entry name" value="PHD FINGER PROTEINS"/>
    <property type="match status" value="1"/>
</dbReference>
<evidence type="ECO:0000256" key="3">
    <source>
        <dbReference type="ARBA" id="ARBA00022833"/>
    </source>
</evidence>
<dbReference type="InterPro" id="IPR034732">
    <property type="entry name" value="EPHD"/>
</dbReference>
<dbReference type="PROSITE" id="PS51805">
    <property type="entry name" value="EPHD"/>
    <property type="match status" value="1"/>
</dbReference>
<feature type="compositionally biased region" description="Low complexity" evidence="5">
    <location>
        <begin position="1129"/>
        <end position="1149"/>
    </location>
</feature>
<keyword evidence="9" id="KW-1185">Reference proteome</keyword>
<dbReference type="Pfam" id="PF13831">
    <property type="entry name" value="PHD_2"/>
    <property type="match status" value="1"/>
</dbReference>
<dbReference type="CDD" id="cd15492">
    <property type="entry name" value="PHD_BRPF_JADE_like"/>
    <property type="match status" value="1"/>
</dbReference>
<feature type="region of interest" description="Disordered" evidence="5">
    <location>
        <begin position="479"/>
        <end position="536"/>
    </location>
</feature>
<dbReference type="InterPro" id="IPR050701">
    <property type="entry name" value="Histone_Mod_Regulator"/>
</dbReference>
<dbReference type="GO" id="GO:0008270">
    <property type="term" value="F:zinc ion binding"/>
    <property type="evidence" value="ECO:0007669"/>
    <property type="project" value="UniProtKB-KW"/>
</dbReference>
<feature type="compositionally biased region" description="Gly residues" evidence="5">
    <location>
        <begin position="822"/>
        <end position="833"/>
    </location>
</feature>
<evidence type="ECO:0000256" key="5">
    <source>
        <dbReference type="SAM" id="MobiDB-lite"/>
    </source>
</evidence>
<keyword evidence="3" id="KW-0862">Zinc</keyword>
<dbReference type="CDD" id="cd15571">
    <property type="entry name" value="ePHD"/>
    <property type="match status" value="1"/>
</dbReference>
<dbReference type="STRING" id="3055.A0A2K3CS23"/>
<dbReference type="KEGG" id="cre:CHLRE_17g745347v5"/>
<feature type="region of interest" description="Disordered" evidence="5">
    <location>
        <begin position="1051"/>
        <end position="1230"/>
    </location>
</feature>
<evidence type="ECO:0000256" key="1">
    <source>
        <dbReference type="ARBA" id="ARBA00022723"/>
    </source>
</evidence>
<feature type="compositionally biased region" description="Gly residues" evidence="5">
    <location>
        <begin position="917"/>
        <end position="938"/>
    </location>
</feature>
<dbReference type="Proteomes" id="UP000006906">
    <property type="component" value="Chromosome 17"/>
</dbReference>
<protein>
    <recommendedName>
        <fullName evidence="10">PHD-type domain-containing protein</fullName>
    </recommendedName>
</protein>
<dbReference type="InterPro" id="IPR001965">
    <property type="entry name" value="Znf_PHD"/>
</dbReference>
<dbReference type="PROSITE" id="PS01359">
    <property type="entry name" value="ZF_PHD_1"/>
    <property type="match status" value="1"/>
</dbReference>
<feature type="region of interest" description="Disordered" evidence="5">
    <location>
        <begin position="1"/>
        <end position="22"/>
    </location>
</feature>
<feature type="compositionally biased region" description="Low complexity" evidence="5">
    <location>
        <begin position="502"/>
        <end position="526"/>
    </location>
</feature>
<dbReference type="EMBL" id="CM008978">
    <property type="protein sequence ID" value="PNW71071.1"/>
    <property type="molecule type" value="Genomic_DNA"/>
</dbReference>
<dbReference type="RefSeq" id="XP_042915194.1">
    <property type="nucleotide sequence ID" value="XM_043072734.1"/>
</dbReference>
<evidence type="ECO:0000259" key="7">
    <source>
        <dbReference type="PROSITE" id="PS51805"/>
    </source>
</evidence>
<dbReference type="InParanoid" id="A0A2K3CS23"/>
<evidence type="ECO:0008006" key="10">
    <source>
        <dbReference type="Google" id="ProtNLM"/>
    </source>
</evidence>
<organism evidence="8 9">
    <name type="scientific">Chlamydomonas reinhardtii</name>
    <name type="common">Chlamydomonas smithii</name>
    <dbReference type="NCBI Taxonomy" id="3055"/>
    <lineage>
        <taxon>Eukaryota</taxon>
        <taxon>Viridiplantae</taxon>
        <taxon>Chlorophyta</taxon>
        <taxon>core chlorophytes</taxon>
        <taxon>Chlorophyceae</taxon>
        <taxon>CS clade</taxon>
        <taxon>Chlamydomonadales</taxon>
        <taxon>Chlamydomonadaceae</taxon>
        <taxon>Chlamydomonas</taxon>
    </lineage>
</organism>
<evidence type="ECO:0000313" key="9">
    <source>
        <dbReference type="Proteomes" id="UP000006906"/>
    </source>
</evidence>
<dbReference type="GO" id="GO:0006357">
    <property type="term" value="P:regulation of transcription by RNA polymerase II"/>
    <property type="evidence" value="ECO:0000318"/>
    <property type="project" value="GO_Central"/>
</dbReference>
<feature type="compositionally biased region" description="Gly residues" evidence="5">
    <location>
        <begin position="846"/>
        <end position="868"/>
    </location>
</feature>
<gene>
    <name evidence="8" type="ORF">CHLRE_17g745347v5</name>
</gene>
<sequence>MLEGGEGAEAWRGATPGGGGGSLVRLGEGGGAEVMLPGPGEYEADCLAQRAHDEEAVCCVCGDGLSLEPNIIVFCERCDIAVHQACYGVRNIPAEEWLCWLCRMYEEQQRAAGVPQDDAHCCNMVRPKRWEIEARGITHAELPGGSHAVSCCLCPVRNGAFKRTTDGKNWCHVICGMWQEGTSGVQVDGPDAVEGMNNIKADRWRSPCGLCGRTSGAVVKCNYGHGQAYFHPLCGRRAGNYLVARAQPGSRVFKHRAYCHNHSEAQRNKDYCTGAAARASEVMTAPVLGLGHGRRWASSSGGSLPGALPGGGLEGLDGGYGGAGGLEGGGALMGYGGEAGDMSGFMPPQPVKRKSGRPPKLQKLLQLQQLGNIPGGMGMGMGLGGEAEPGLPSPTGAVPGVGMVSPTGGYDASGQLPDGYNPIMQAAGPGRPPLAGRLSMSAAAKRRAEAAEAAGGYGGGYGAVKSEDGAGGLYDEYGGGRGSARATTSKTSSGGFGGPGARAGSRAAAGGAKGRGASAAVTATATSGGGRGMRGAGGYRVKEESAMGAESAAQAFRARMGAPSGAAGGGGVALTGLARLADLEHQRALVDTVRRRERSKRQQYRLLGGEALALKDSDPAGVLAFLQEWEWQAEDAPGTGPFAPEDVAQAPPPGETLIGRMLAASGHATAVSTEAAAADAAAAAATNAGGGGAITGAATGARPSSATATQPLTTTTGPGAAPGTAGGTPAVSSAPGATGGAAGGSAAPAPSISTASGAAPAGLLPAGQKRQRIPSAIALEAAASAQYGAVAAASPPTKRIKLKAKVTTPGSAAAAFGYAGSAGGTGGTGGGSGAEPARTSSRSRGGATGPQGASGGGASMSSAPGGGMDSEVGSAEKADGIRAAGPGRDWRRRVVMGPDGVWVPRGTPTADKQPSGGQAGAGNTGGGAPGGGGGGAVPGPGMYGDSGLQANAGMAGAQAAAAAAATAAAAAAATGASPGLDGGNGNGGYGQLFGVPTAVASSFPSGDLGFGAGADADLLMGDAGSFFADLGGDMVGGGGGFDGGGGSGGLGGGGDAAAMRGRGEGRGAAEARPGGGDEEDGRGGSSDAEADCDSGVEPPPRRRRLARQASQGHYLLLRSAAKAARDGSGSAAPAAIGAAAADEAAAGGANRRRKAAGVQSPSSADVAAPRKHSERGTREPEAKAEAAAGVGEDLPRATRAVMSQRAAEELNKRLPRGYRFERRPPEGGDR</sequence>
<dbReference type="PROSITE" id="PS50016">
    <property type="entry name" value="ZF_PHD_2"/>
    <property type="match status" value="1"/>
</dbReference>
<dbReference type="OrthoDB" id="20839at2759"/>
<feature type="region of interest" description="Disordered" evidence="5">
    <location>
        <begin position="696"/>
        <end position="751"/>
    </location>
</feature>
<feature type="compositionally biased region" description="Gly residues" evidence="5">
    <location>
        <begin position="527"/>
        <end position="536"/>
    </location>
</feature>
<evidence type="ECO:0000313" key="8">
    <source>
        <dbReference type="EMBL" id="PNW71071.1"/>
    </source>
</evidence>
<dbReference type="SMART" id="SM00249">
    <property type="entry name" value="PHD"/>
    <property type="match status" value="2"/>
</dbReference>
<evidence type="ECO:0000256" key="4">
    <source>
        <dbReference type="PROSITE-ProRule" id="PRU00146"/>
    </source>
</evidence>
<dbReference type="Gramene" id="PNW71071">
    <property type="protein sequence ID" value="PNW71071"/>
    <property type="gene ID" value="CHLRE_17g745347v5"/>
</dbReference>
<feature type="region of interest" description="Disordered" evidence="5">
    <location>
        <begin position="822"/>
        <end position="938"/>
    </location>
</feature>
<evidence type="ECO:0000256" key="2">
    <source>
        <dbReference type="ARBA" id="ARBA00022771"/>
    </source>
</evidence>
<feature type="compositionally biased region" description="Low complexity" evidence="5">
    <location>
        <begin position="696"/>
        <end position="736"/>
    </location>
</feature>
<feature type="domain" description="PHD-type" evidence="6">
    <location>
        <begin position="55"/>
        <end position="105"/>
    </location>
</feature>
<dbReference type="SUPFAM" id="SSF57903">
    <property type="entry name" value="FYVE/PHD zinc finger"/>
    <property type="match status" value="1"/>
</dbReference>
<keyword evidence="2 4" id="KW-0863">Zinc-finger</keyword>
<proteinExistence type="predicted"/>
<dbReference type="Gene3D" id="3.30.40.10">
    <property type="entry name" value="Zinc/RING finger domain, C3HC4 (zinc finger)"/>
    <property type="match status" value="2"/>
</dbReference>
<feature type="compositionally biased region" description="Basic and acidic residues" evidence="5">
    <location>
        <begin position="1174"/>
        <end position="1184"/>
    </location>
</feature>
<dbReference type="InterPro" id="IPR019786">
    <property type="entry name" value="Zinc_finger_PHD-type_CS"/>
</dbReference>
<dbReference type="InterPro" id="IPR013083">
    <property type="entry name" value="Znf_RING/FYVE/PHD"/>
</dbReference>
<accession>A0A2K3CS23</accession>
<feature type="domain" description="PHD-type" evidence="7">
    <location>
        <begin position="148"/>
        <end position="263"/>
    </location>
</feature>